<evidence type="ECO:0000259" key="14">
    <source>
        <dbReference type="PROSITE" id="PS51918"/>
    </source>
</evidence>
<dbReference type="PROSITE" id="PS01305">
    <property type="entry name" value="MOAA_NIFB_PQQE"/>
    <property type="match status" value="1"/>
</dbReference>
<dbReference type="EC" id="4.1.99.22" evidence="1 12"/>
<feature type="binding site" evidence="12">
    <location>
        <position position="164"/>
    </location>
    <ligand>
        <name>S-adenosyl-L-methionine</name>
        <dbReference type="ChEBI" id="CHEBI:59789"/>
    </ligand>
</feature>
<protein>
    <recommendedName>
        <fullName evidence="1 12">GTP 3',8-cyclase</fullName>
        <ecNumber evidence="1 12">4.1.99.22</ecNumber>
    </recommendedName>
    <alternativeName>
        <fullName evidence="12">Molybdenum cofactor biosynthesis protein A</fullName>
    </alternativeName>
</protein>
<dbReference type="InterPro" id="IPR050105">
    <property type="entry name" value="MoCo_biosynth_MoaA/MoaC"/>
</dbReference>
<feature type="binding site" evidence="12">
    <location>
        <position position="162"/>
    </location>
    <ligand>
        <name>[4Fe-4S] cluster</name>
        <dbReference type="ChEBI" id="CHEBI:49883"/>
        <label>1</label>
        <note>4Fe-4S-S-AdoMet</note>
    </ligand>
</feature>
<keyword evidence="7 12" id="KW-0411">Iron-sulfur</keyword>
<keyword evidence="8 12" id="KW-0342">GTP-binding</keyword>
<feature type="transmembrane region" description="Helical" evidence="13">
    <location>
        <begin position="21"/>
        <end position="39"/>
    </location>
</feature>
<dbReference type="InterPro" id="IPR000385">
    <property type="entry name" value="MoaA_NifB_PqqE_Fe-S-bd_CS"/>
</dbReference>
<organism evidence="15">
    <name type="scientific">Candidatus Kentrum sp. LPFa</name>
    <dbReference type="NCBI Taxonomy" id="2126335"/>
    <lineage>
        <taxon>Bacteria</taxon>
        <taxon>Pseudomonadati</taxon>
        <taxon>Pseudomonadota</taxon>
        <taxon>Gammaproteobacteria</taxon>
        <taxon>Candidatus Kentrum</taxon>
    </lineage>
</organism>
<evidence type="ECO:0000256" key="1">
    <source>
        <dbReference type="ARBA" id="ARBA00012167"/>
    </source>
</evidence>
<evidence type="ECO:0000313" key="15">
    <source>
        <dbReference type="EMBL" id="VFK10988.1"/>
    </source>
</evidence>
<feature type="binding site" evidence="12">
    <location>
        <position position="328"/>
    </location>
    <ligand>
        <name>S-adenosyl-L-methionine</name>
        <dbReference type="ChEBI" id="CHEBI:59789"/>
    </ligand>
</feature>
<feature type="binding site" evidence="12">
    <location>
        <position position="165"/>
    </location>
    <ligand>
        <name>[4Fe-4S] cluster</name>
        <dbReference type="ChEBI" id="CHEBI:49883"/>
        <label>1</label>
        <note>4Fe-4S-S-AdoMet</note>
    </ligand>
</feature>
<dbReference type="PANTHER" id="PTHR22960">
    <property type="entry name" value="MOLYBDOPTERIN COFACTOR SYNTHESIS PROTEIN A"/>
    <property type="match status" value="1"/>
</dbReference>
<evidence type="ECO:0000256" key="5">
    <source>
        <dbReference type="ARBA" id="ARBA00022741"/>
    </source>
</evidence>
<proteinExistence type="inferred from homology"/>
<keyword evidence="3 12" id="KW-0949">S-adenosyl-L-methionine</keyword>
<feature type="binding site" evidence="12">
    <location>
        <position position="392"/>
    </location>
    <ligand>
        <name>[4Fe-4S] cluster</name>
        <dbReference type="ChEBI" id="CHEBI:49883"/>
        <label>2</label>
        <note>4Fe-4S-substrate</note>
    </ligand>
</feature>
<comment type="similarity">
    <text evidence="12">Belongs to the radical SAM superfamily. MoaA family.</text>
</comment>
<evidence type="ECO:0000256" key="8">
    <source>
        <dbReference type="ARBA" id="ARBA00023134"/>
    </source>
</evidence>
<feature type="binding site" evidence="12">
    <location>
        <position position="151"/>
    </location>
    <ligand>
        <name>GTP</name>
        <dbReference type="ChEBI" id="CHEBI:37565"/>
    </ligand>
</feature>
<evidence type="ECO:0000256" key="13">
    <source>
        <dbReference type="SAM" id="Phobius"/>
    </source>
</evidence>
<name>A0A450W1P6_9GAMM</name>
<gene>
    <name evidence="12" type="primary">moaA</name>
    <name evidence="15" type="ORF">BECKLPF1236B_GA0070989_101820</name>
</gene>
<dbReference type="GO" id="GO:1904047">
    <property type="term" value="F:S-adenosyl-L-methionine binding"/>
    <property type="evidence" value="ECO:0007669"/>
    <property type="project" value="UniProtKB-UniRule"/>
</dbReference>
<keyword evidence="6 12" id="KW-0408">Iron</keyword>
<feature type="binding site" evidence="12">
    <location>
        <position position="257"/>
    </location>
    <ligand>
        <name>S-adenosyl-L-methionine</name>
        <dbReference type="ChEBI" id="CHEBI:59789"/>
    </ligand>
</feature>
<feature type="binding site" evidence="12">
    <location>
        <position position="202"/>
    </location>
    <ligand>
        <name>GTP</name>
        <dbReference type="ChEBI" id="CHEBI:37565"/>
    </ligand>
</feature>
<feature type="binding site" evidence="12">
    <location>
        <position position="158"/>
    </location>
    <ligand>
        <name>[4Fe-4S] cluster</name>
        <dbReference type="ChEBI" id="CHEBI:49883"/>
        <label>1</label>
        <note>4Fe-4S-S-AdoMet</note>
    </ligand>
</feature>
<keyword evidence="9 12" id="KW-0501">Molybdenum cofactor biosynthesis</keyword>
<feature type="domain" description="Radical SAM core" evidence="14">
    <location>
        <begin position="142"/>
        <end position="358"/>
    </location>
</feature>
<keyword evidence="13" id="KW-0812">Transmembrane</keyword>
<comment type="subunit">
    <text evidence="12">Monomer and homodimer.</text>
</comment>
<dbReference type="AlphaFoldDB" id="A0A450W1P6"/>
<dbReference type="HAMAP" id="MF_01225_B">
    <property type="entry name" value="MoaA_B"/>
    <property type="match status" value="1"/>
</dbReference>
<dbReference type="InterPro" id="IPR058240">
    <property type="entry name" value="rSAM_sf"/>
</dbReference>
<feature type="binding site" evidence="12">
    <location>
        <position position="206"/>
    </location>
    <ligand>
        <name>S-adenosyl-L-methionine</name>
        <dbReference type="ChEBI" id="CHEBI:59789"/>
    </ligand>
</feature>
<keyword evidence="4 12" id="KW-0479">Metal-binding</keyword>
<dbReference type="EMBL" id="CAADFK010000018">
    <property type="protein sequence ID" value="VFK10988.1"/>
    <property type="molecule type" value="Genomic_DNA"/>
</dbReference>
<dbReference type="SFLD" id="SFLDS00029">
    <property type="entry name" value="Radical_SAM"/>
    <property type="match status" value="1"/>
</dbReference>
<evidence type="ECO:0000256" key="4">
    <source>
        <dbReference type="ARBA" id="ARBA00022723"/>
    </source>
</evidence>
<evidence type="ECO:0000256" key="12">
    <source>
        <dbReference type="HAMAP-Rule" id="MF_01225"/>
    </source>
</evidence>
<dbReference type="GO" id="GO:0061799">
    <property type="term" value="F:cyclic pyranopterin monophosphate synthase activity"/>
    <property type="evidence" value="ECO:0007669"/>
    <property type="project" value="TreeGrafter"/>
</dbReference>
<dbReference type="SUPFAM" id="SSF102114">
    <property type="entry name" value="Radical SAM enzymes"/>
    <property type="match status" value="1"/>
</dbReference>
<dbReference type="InterPro" id="IPR007197">
    <property type="entry name" value="rSAM"/>
</dbReference>
<dbReference type="CDD" id="cd01335">
    <property type="entry name" value="Radical_SAM"/>
    <property type="match status" value="1"/>
</dbReference>
<dbReference type="SFLD" id="SFLDG01386">
    <property type="entry name" value="main_SPASM_domain-containing"/>
    <property type="match status" value="1"/>
</dbReference>
<dbReference type="GO" id="GO:0006777">
    <property type="term" value="P:Mo-molybdopterin cofactor biosynthetic process"/>
    <property type="evidence" value="ECO:0007669"/>
    <property type="project" value="UniProtKB-UniRule"/>
</dbReference>
<feature type="binding site" evidence="12">
    <location>
        <position position="294"/>
    </location>
    <ligand>
        <name>GTP</name>
        <dbReference type="ChEBI" id="CHEBI:37565"/>
    </ligand>
</feature>
<dbReference type="UniPathway" id="UPA00344"/>
<dbReference type="Pfam" id="PF04055">
    <property type="entry name" value="Radical_SAM"/>
    <property type="match status" value="1"/>
</dbReference>
<keyword evidence="2 12" id="KW-0004">4Fe-4S</keyword>
<dbReference type="InterPro" id="IPR040064">
    <property type="entry name" value="MoaA-like"/>
</dbReference>
<dbReference type="NCBIfam" id="TIGR02666">
    <property type="entry name" value="moaA"/>
    <property type="match status" value="1"/>
</dbReference>
<dbReference type="InterPro" id="IPR010505">
    <property type="entry name" value="MoaA_twitch"/>
</dbReference>
<feature type="binding site" evidence="12">
    <location>
        <position position="233"/>
    </location>
    <ligand>
        <name>GTP</name>
        <dbReference type="ChEBI" id="CHEBI:37565"/>
    </ligand>
</feature>
<evidence type="ECO:0000256" key="9">
    <source>
        <dbReference type="ARBA" id="ARBA00023150"/>
    </source>
</evidence>
<dbReference type="SFLD" id="SFLDG01383">
    <property type="entry name" value="cyclic_pyranopterin_phosphate"/>
    <property type="match status" value="1"/>
</dbReference>
<dbReference type="InterPro" id="IPR013785">
    <property type="entry name" value="Aldolase_TIM"/>
</dbReference>
<dbReference type="SFLD" id="SFLDG01067">
    <property type="entry name" value="SPASM/twitch_domain_containing"/>
    <property type="match status" value="1"/>
</dbReference>
<keyword evidence="5 12" id="KW-0547">Nucleotide-binding</keyword>
<reference evidence="15" key="1">
    <citation type="submission" date="2019-02" db="EMBL/GenBank/DDBJ databases">
        <authorList>
            <person name="Gruber-Vodicka R. H."/>
            <person name="Seah K. B. B."/>
        </authorList>
    </citation>
    <scope>NUCLEOTIDE SEQUENCE</scope>
    <source>
        <strain evidence="15">BECK_S313</strain>
    </source>
</reference>
<dbReference type="SMART" id="SM00729">
    <property type="entry name" value="Elp3"/>
    <property type="match status" value="1"/>
</dbReference>
<sequence length="468" mass="52723">MREVEASANMKARRERSGNRFLYLLSLPYLLTLLFRQAIGGIGQFIDTHFRQTMATPLGIIATRIESIAQNGGQKPIGLLQTWRANQRPYVLHAYFGRDPRRRQGYTTGIYSASSTSTIAPKGHYVLFGLSANKGSMPMQDCFQRLLRDLRISVTDRCNFRCLYCMPGARKYRFVPHDRLLTFEDITTIARIACDLGVRKLRITGGEPLLRKQLPVLIEQLAGIPGIDAIAMTTNASLLAEKVQSLKDAGLDRITVSLNAMDKDILARMNGQSFDHQRVFDAIDRAAEMGFPIKINTVIRRGMNEGEIIPLARYAREKGHIVRFIEYMDVGTLNDWNMDHVLPSREVVARINDIYPCEAIAPNYQGEVATRYRFLDGKGEFGVISSVTNPFCHNCARARLSVTGVLYTCLFSDRGVDLKPLLQGSNPEAKLTEAIRNTWSLRADRYSEIRSEARRSKSEKVEMYAIGG</sequence>
<evidence type="ECO:0000256" key="11">
    <source>
        <dbReference type="ARBA" id="ARBA00048697"/>
    </source>
</evidence>
<keyword evidence="13" id="KW-1133">Transmembrane helix</keyword>
<dbReference type="GO" id="GO:0051539">
    <property type="term" value="F:4 iron, 4 sulfur cluster binding"/>
    <property type="evidence" value="ECO:0007669"/>
    <property type="project" value="UniProtKB-UniRule"/>
</dbReference>
<keyword evidence="13" id="KW-0472">Membrane</keyword>
<dbReference type="Pfam" id="PF06463">
    <property type="entry name" value="Mob_synth_C"/>
    <property type="match status" value="1"/>
</dbReference>
<comment type="pathway">
    <text evidence="12">Cofactor biosynthesis; molybdopterin biosynthesis.</text>
</comment>
<feature type="binding site" evidence="12">
    <location>
        <position position="395"/>
    </location>
    <ligand>
        <name>[4Fe-4S] cluster</name>
        <dbReference type="ChEBI" id="CHEBI:49883"/>
        <label>2</label>
        <note>4Fe-4S-substrate</note>
    </ligand>
</feature>
<dbReference type="Gene3D" id="3.20.20.70">
    <property type="entry name" value="Aldolase class I"/>
    <property type="match status" value="1"/>
</dbReference>
<comment type="catalytic activity">
    <reaction evidence="11 12">
        <text>GTP + AH2 + S-adenosyl-L-methionine = (8S)-3',8-cyclo-7,8-dihydroguanosine 5'-triphosphate + 5'-deoxyadenosine + L-methionine + A + H(+)</text>
        <dbReference type="Rhea" id="RHEA:49576"/>
        <dbReference type="ChEBI" id="CHEBI:13193"/>
        <dbReference type="ChEBI" id="CHEBI:15378"/>
        <dbReference type="ChEBI" id="CHEBI:17319"/>
        <dbReference type="ChEBI" id="CHEBI:17499"/>
        <dbReference type="ChEBI" id="CHEBI:37565"/>
        <dbReference type="ChEBI" id="CHEBI:57844"/>
        <dbReference type="ChEBI" id="CHEBI:59789"/>
        <dbReference type="ChEBI" id="CHEBI:131766"/>
        <dbReference type="EC" id="4.1.99.22"/>
    </reaction>
</comment>
<keyword evidence="10 12" id="KW-0456">Lyase</keyword>
<comment type="cofactor">
    <cofactor evidence="12">
        <name>[4Fe-4S] cluster</name>
        <dbReference type="ChEBI" id="CHEBI:49883"/>
    </cofactor>
    <text evidence="12">Binds 2 [4Fe-4S] clusters. Binds 1 [4Fe-4S] cluster coordinated with 3 cysteines and an exchangeable S-adenosyl-L-methionine and 1 [4Fe-4S] cluster coordinated with 3 cysteines and the GTP-derived substrate.</text>
</comment>
<feature type="binding site" evidence="12">
    <location>
        <position position="409"/>
    </location>
    <ligand>
        <name>[4Fe-4S] cluster</name>
        <dbReference type="ChEBI" id="CHEBI:49883"/>
        <label>2</label>
        <note>4Fe-4S-substrate</note>
    </ligand>
</feature>
<evidence type="ECO:0000256" key="6">
    <source>
        <dbReference type="ARBA" id="ARBA00023004"/>
    </source>
</evidence>
<dbReference type="GO" id="GO:0061798">
    <property type="term" value="F:GTP 3',8'-cyclase activity"/>
    <property type="evidence" value="ECO:0007669"/>
    <property type="project" value="UniProtKB-UniRule"/>
</dbReference>
<evidence type="ECO:0000256" key="10">
    <source>
        <dbReference type="ARBA" id="ARBA00023239"/>
    </source>
</evidence>
<evidence type="ECO:0000256" key="3">
    <source>
        <dbReference type="ARBA" id="ARBA00022691"/>
    </source>
</evidence>
<feature type="binding site" evidence="12">
    <location>
        <begin position="397"/>
        <end position="399"/>
    </location>
    <ligand>
        <name>GTP</name>
        <dbReference type="ChEBI" id="CHEBI:37565"/>
    </ligand>
</feature>
<dbReference type="PROSITE" id="PS51918">
    <property type="entry name" value="RADICAL_SAM"/>
    <property type="match status" value="1"/>
</dbReference>
<dbReference type="InterPro" id="IPR013483">
    <property type="entry name" value="MoaA"/>
</dbReference>
<dbReference type="InterPro" id="IPR006638">
    <property type="entry name" value="Elp3/MiaA/NifB-like_rSAM"/>
</dbReference>
<evidence type="ECO:0000256" key="2">
    <source>
        <dbReference type="ARBA" id="ARBA00022485"/>
    </source>
</evidence>
<comment type="function">
    <text evidence="12">Catalyzes the cyclization of GTP to (8S)-3',8-cyclo-7,8-dihydroguanosine 5'-triphosphate.</text>
</comment>
<dbReference type="GO" id="GO:0005525">
    <property type="term" value="F:GTP binding"/>
    <property type="evidence" value="ECO:0007669"/>
    <property type="project" value="UniProtKB-UniRule"/>
</dbReference>
<evidence type="ECO:0000256" key="7">
    <source>
        <dbReference type="ARBA" id="ARBA00023014"/>
    </source>
</evidence>
<dbReference type="PANTHER" id="PTHR22960:SF0">
    <property type="entry name" value="MOLYBDENUM COFACTOR BIOSYNTHESIS PROTEIN 1"/>
    <property type="match status" value="1"/>
</dbReference>
<dbReference type="CDD" id="cd21117">
    <property type="entry name" value="Twitch_MoaA"/>
    <property type="match status" value="1"/>
</dbReference>
<dbReference type="GO" id="GO:0046872">
    <property type="term" value="F:metal ion binding"/>
    <property type="evidence" value="ECO:0007669"/>
    <property type="project" value="UniProtKB-KW"/>
</dbReference>
<accession>A0A450W1P6</accession>